<dbReference type="GO" id="GO:0016887">
    <property type="term" value="F:ATP hydrolysis activity"/>
    <property type="evidence" value="ECO:0007669"/>
    <property type="project" value="TreeGrafter"/>
</dbReference>
<dbReference type="GO" id="GO:0004386">
    <property type="term" value="F:helicase activity"/>
    <property type="evidence" value="ECO:0007669"/>
    <property type="project" value="UniProtKB-KW"/>
</dbReference>
<evidence type="ECO:0000313" key="13">
    <source>
        <dbReference type="Proteomes" id="UP001146469"/>
    </source>
</evidence>
<dbReference type="SUPFAM" id="SSF52540">
    <property type="entry name" value="P-loop containing nucleoside triphosphate hydrolases"/>
    <property type="match status" value="1"/>
</dbReference>
<dbReference type="InterPro" id="IPR055369">
    <property type="entry name" value="WH2_Lhr"/>
</dbReference>
<dbReference type="InterPro" id="IPR013701">
    <property type="entry name" value="Lhr-like_DEAD/DEAH_assoc"/>
</dbReference>
<keyword evidence="1" id="KW-0547">Nucleotide-binding</keyword>
<dbReference type="Gene3D" id="3.40.50.300">
    <property type="entry name" value="P-loop containing nucleotide triphosphate hydrolases"/>
    <property type="match status" value="2"/>
</dbReference>
<evidence type="ECO:0000256" key="3">
    <source>
        <dbReference type="ARBA" id="ARBA00022801"/>
    </source>
</evidence>
<name>A0A9X3LKM5_9CORY</name>
<dbReference type="GO" id="GO:0003677">
    <property type="term" value="F:DNA binding"/>
    <property type="evidence" value="ECO:0007669"/>
    <property type="project" value="UniProtKB-KW"/>
</dbReference>
<dbReference type="SMART" id="SM00487">
    <property type="entry name" value="DEXDc"/>
    <property type="match status" value="1"/>
</dbReference>
<dbReference type="EMBL" id="JAKMUT010000004">
    <property type="protein sequence ID" value="MCZ9289652.1"/>
    <property type="molecule type" value="Genomic_DNA"/>
</dbReference>
<keyword evidence="8" id="KW-0413">Isomerase</keyword>
<sequence>MAVDPLDSFYAPVAAWFRDVFAEPTIVQTQAWRAISAGQNALVVAPTGSGKTLAAFLWSLSRLSGGSFFNDAPTPEKSSPTKVLYISPLKALGVDVSRNLAAPLAGIARVADAMGETAAPVRVGVRSGDTPQSERSKLLRNPPEILVTTPESLYLMLTSKAAATLANVDTVIVDEVHAVAGTKRGTHLALSLERLEMLTGQAVQRIGLSATVNPVNKVASFLGGDRPVTVVNPEQPKSWDVQVTSVVEDFQDPPAVEDVALAEYEVTESEGASEKETEEPIDEALLGPSLIGEGVGGSTQAGSGARVASGVDKESALPQQKSVWPHVQRAIYRQVMENRSTLVFVNSRRAAERLTGALNEEWAKEHDPDALAAPTRRDPAQLMAQSDAVQGMDGAGVARAHHGSVSKDERADIEAALKSGELRCVVATSSLELGIDMGLVDHVVQVGAPPSVASAVQRCGRAGHTVGATSRATIYPLHKQDAEAAVVVVDRLLKGELEPLQVVHNALDVLAQHTVAASVQAGAGGVSRAGGTESSGALDVEEWWRVIRRAHPYATLPREAFDGVIEMISGRYPSTDFADLKARAIYDPMAGTLEARPGAQRLAVTSGGTIPDRGMFGVFLAAGENDGARRVGELDEEMVYESRVGDVFTLGASSWRILEINRDQVIVAPAAGHTGRLPFWVGDAAGRPVELGQAIGEHRRTWGSGTLADIRSADFLDAHTRANLDAYYQEQKETAGIIPDERTVLIERFRDDIGDWRVVVHTPFGRGVNAPWALALGAELNRRTGIDAMAVAGDDGMVLRLPYSDEPPGMELLLGEGYSGAERAEATLGDVMEEVGSSALFAARFRECAARALLLPRRNPGKRQPLWQQRQRAAQLLDVAREHPEFPVMVETMRECVHDVYNLDFLKTLVANLGQRGVRLAEVTTEAPSAFAESLLFIYTSAFMYEGDSAERAAALAVDPALLAKVLGTREEGMALDPAAVRRVVDAAQWLAEGRQATSVEQAVDMLRALGPLSLDGVCERIEPWAGTVEDSLAQLRELVPTRLMEVHFGGQLKLGAVEDMPLLRDGLGVPVPPGVAIAAEQVDQVDNAIDQLLLRWMKNRGPTTATETAAEFGLGRATADALLARWAEGKQRRLSAGHFVYLGDSFSGPSSSGDSRGSSGGTASTTSHDTSAGPQGETQADPRGETQYVDTGMLRRLRSATLAAARGSLEPVTQQTYAQFLADWHGLGQMQREELASALEQLAGVPIPASAWETLVLPARIPDYQPGDLDELLSTGEILAVGAGQAGAKDAWVSFVPADMAEYLLDGGEGLERGVHKETATTLGMVATQTLEHLQRGGAFLAAELQAATGADHAEVDAALWELFDAGLVAPDSFAALRARLVEAGSTGKQAHRAPRRNQGRGSARRVRMGRSGFARAARRSMNAHSSVPGRWSAVYGAGAGVAGELEAPADAAELALLRSEAWIDRYAVVTRGAVVAEKAAGGFAEAYRTLSAWEDSGEVLRGYIVEGLGGAQFAPRDVISQLRRAQDGRGNGLGGARSAAGGGGVGGGAGELATSHNVPQLLSVLDPANPFGSTLPWPEVSHSATEGMAPTRAAGAMIIIAAGRAEAYVARGGRNVVLFARPDFGDATSAELGAPAPQIDLVVRTLKKAIRAGRLSPVTIEKVNGSSVMDIATTDWVAAGARLTPKGLSIRA</sequence>
<dbReference type="GO" id="GO:0006281">
    <property type="term" value="P:DNA repair"/>
    <property type="evidence" value="ECO:0007669"/>
    <property type="project" value="UniProtKB-KW"/>
</dbReference>
<reference evidence="12" key="1">
    <citation type="submission" date="2022-02" db="EMBL/GenBank/DDBJ databases">
        <title>Corynebacterium sp. from urogenital microbiome.</title>
        <authorList>
            <person name="Cappelli E.A."/>
            <person name="Ribeiro T.G."/>
            <person name="Peixe L."/>
        </authorList>
    </citation>
    <scope>NUCLEOTIDE SEQUENCE</scope>
    <source>
        <strain evidence="12">C8Ua_174</strain>
    </source>
</reference>
<keyword evidence="6" id="KW-0238">DNA-binding</keyword>
<evidence type="ECO:0000256" key="7">
    <source>
        <dbReference type="ARBA" id="ARBA00023204"/>
    </source>
</evidence>
<evidence type="ECO:0000256" key="4">
    <source>
        <dbReference type="ARBA" id="ARBA00022806"/>
    </source>
</evidence>
<dbReference type="Pfam" id="PF00271">
    <property type="entry name" value="Helicase_C"/>
    <property type="match status" value="1"/>
</dbReference>
<dbReference type="Proteomes" id="UP001146469">
    <property type="component" value="Unassembled WGS sequence"/>
</dbReference>
<dbReference type="Pfam" id="PF19306">
    <property type="entry name" value="WHD_Lhr"/>
    <property type="match status" value="1"/>
</dbReference>
<dbReference type="Pfam" id="PF08494">
    <property type="entry name" value="DEAD_assoc"/>
    <property type="match status" value="1"/>
</dbReference>
<keyword evidence="2" id="KW-0227">DNA damage</keyword>
<feature type="compositionally biased region" description="Low complexity" evidence="9">
    <location>
        <begin position="1148"/>
        <end position="1174"/>
    </location>
</feature>
<evidence type="ECO:0000256" key="5">
    <source>
        <dbReference type="ARBA" id="ARBA00022840"/>
    </source>
</evidence>
<comment type="caution">
    <text evidence="12">The sequence shown here is derived from an EMBL/GenBank/DDBJ whole genome shotgun (WGS) entry which is preliminary data.</text>
</comment>
<evidence type="ECO:0000256" key="1">
    <source>
        <dbReference type="ARBA" id="ARBA00022741"/>
    </source>
</evidence>
<dbReference type="InterPro" id="IPR055368">
    <property type="entry name" value="WH3_Lhr"/>
</dbReference>
<dbReference type="PROSITE" id="PS51192">
    <property type="entry name" value="HELICASE_ATP_BIND_1"/>
    <property type="match status" value="1"/>
</dbReference>
<feature type="region of interest" description="Disordered" evidence="9">
    <location>
        <begin position="1387"/>
        <end position="1407"/>
    </location>
</feature>
<evidence type="ECO:0000259" key="11">
    <source>
        <dbReference type="PROSITE" id="PS51194"/>
    </source>
</evidence>
<organism evidence="12 13">
    <name type="scientific">Corynebacterium evansiae</name>
    <dbReference type="NCBI Taxonomy" id="2913499"/>
    <lineage>
        <taxon>Bacteria</taxon>
        <taxon>Bacillati</taxon>
        <taxon>Actinomycetota</taxon>
        <taxon>Actinomycetes</taxon>
        <taxon>Mycobacteriales</taxon>
        <taxon>Corynebacteriaceae</taxon>
        <taxon>Corynebacterium</taxon>
    </lineage>
</organism>
<evidence type="ECO:0000313" key="12">
    <source>
        <dbReference type="EMBL" id="MCZ9289652.1"/>
    </source>
</evidence>
<evidence type="ECO:0000256" key="9">
    <source>
        <dbReference type="SAM" id="MobiDB-lite"/>
    </source>
</evidence>
<feature type="region of interest" description="Disordered" evidence="9">
    <location>
        <begin position="1148"/>
        <end position="1188"/>
    </location>
</feature>
<dbReference type="Pfam" id="PF23234">
    <property type="entry name" value="WHD_4th_Lhr"/>
    <property type="match status" value="1"/>
</dbReference>
<evidence type="ECO:0000256" key="6">
    <source>
        <dbReference type="ARBA" id="ARBA00023125"/>
    </source>
</evidence>
<keyword evidence="13" id="KW-1185">Reference proteome</keyword>
<dbReference type="PANTHER" id="PTHR47962:SF5">
    <property type="entry name" value="ATP-DEPENDENT HELICASE LHR-RELATED"/>
    <property type="match status" value="1"/>
</dbReference>
<dbReference type="GO" id="GO:0005524">
    <property type="term" value="F:ATP binding"/>
    <property type="evidence" value="ECO:0007669"/>
    <property type="project" value="UniProtKB-KW"/>
</dbReference>
<dbReference type="SMART" id="SM00382">
    <property type="entry name" value="AAA"/>
    <property type="match status" value="1"/>
</dbReference>
<dbReference type="InterPro" id="IPR014001">
    <property type="entry name" value="Helicase_ATP-bd"/>
</dbReference>
<dbReference type="InterPro" id="IPR001650">
    <property type="entry name" value="Helicase_C-like"/>
</dbReference>
<dbReference type="Pfam" id="PF00270">
    <property type="entry name" value="DEAD"/>
    <property type="match status" value="1"/>
</dbReference>
<dbReference type="SMART" id="SM00490">
    <property type="entry name" value="HELICc"/>
    <property type="match status" value="1"/>
</dbReference>
<keyword evidence="5" id="KW-0067">ATP-binding</keyword>
<dbReference type="InterPro" id="IPR003593">
    <property type="entry name" value="AAA+_ATPase"/>
</dbReference>
<keyword evidence="7" id="KW-0234">DNA repair</keyword>
<dbReference type="InterPro" id="IPR027417">
    <property type="entry name" value="P-loop_NTPase"/>
</dbReference>
<dbReference type="InterPro" id="IPR055367">
    <property type="entry name" value="WH4_Lhr"/>
</dbReference>
<feature type="domain" description="Helicase ATP-binding" evidence="10">
    <location>
        <begin position="32"/>
        <end position="230"/>
    </location>
</feature>
<protein>
    <submittedName>
        <fullName evidence="12">DEAD/DEAH box helicase</fullName>
    </submittedName>
</protein>
<evidence type="ECO:0000256" key="8">
    <source>
        <dbReference type="ARBA" id="ARBA00023235"/>
    </source>
</evidence>
<dbReference type="PANTHER" id="PTHR47962">
    <property type="entry name" value="ATP-DEPENDENT HELICASE LHR-RELATED-RELATED"/>
    <property type="match status" value="1"/>
</dbReference>
<dbReference type="InterPro" id="IPR052511">
    <property type="entry name" value="ATP-dep_Helicase"/>
</dbReference>
<dbReference type="RefSeq" id="WP_269944438.1">
    <property type="nucleotide sequence ID" value="NZ_JAKMUT010000004.1"/>
</dbReference>
<feature type="domain" description="Helicase C-terminal" evidence="11">
    <location>
        <begin position="326"/>
        <end position="508"/>
    </location>
</feature>
<dbReference type="Pfam" id="PF23235">
    <property type="entry name" value="WHD_3rd_Lhr"/>
    <property type="match status" value="1"/>
</dbReference>
<dbReference type="CDD" id="cd17922">
    <property type="entry name" value="DEXHc_LHR-like"/>
    <property type="match status" value="1"/>
</dbReference>
<evidence type="ECO:0000256" key="2">
    <source>
        <dbReference type="ARBA" id="ARBA00022763"/>
    </source>
</evidence>
<accession>A0A9X3LKM5</accession>
<dbReference type="Pfam" id="PF23236">
    <property type="entry name" value="WHD_2nd_Lhr"/>
    <property type="match status" value="1"/>
</dbReference>
<keyword evidence="4 12" id="KW-0347">Helicase</keyword>
<dbReference type="InterPro" id="IPR045628">
    <property type="entry name" value="Lhr_WH_dom"/>
</dbReference>
<proteinExistence type="predicted"/>
<dbReference type="InterPro" id="IPR011545">
    <property type="entry name" value="DEAD/DEAH_box_helicase_dom"/>
</dbReference>
<evidence type="ECO:0000259" key="10">
    <source>
        <dbReference type="PROSITE" id="PS51192"/>
    </source>
</evidence>
<feature type="compositionally biased region" description="Basic residues" evidence="9">
    <location>
        <begin position="1391"/>
        <end position="1407"/>
    </location>
</feature>
<gene>
    <name evidence="12" type="ORF">L8V00_05430</name>
</gene>
<keyword evidence="3" id="KW-0378">Hydrolase</keyword>
<dbReference type="PROSITE" id="PS51194">
    <property type="entry name" value="HELICASE_CTER"/>
    <property type="match status" value="1"/>
</dbReference>